<dbReference type="AlphaFoldDB" id="A0A543AQI0"/>
<dbReference type="Proteomes" id="UP000317043">
    <property type="component" value="Unassembled WGS sequence"/>
</dbReference>
<keyword evidence="1" id="KW-0812">Transmembrane</keyword>
<comment type="caution">
    <text evidence="2">The sequence shown here is derived from an EMBL/GenBank/DDBJ whole genome shotgun (WGS) entry which is preliminary data.</text>
</comment>
<proteinExistence type="predicted"/>
<reference evidence="2 3" key="1">
    <citation type="submission" date="2019-06" db="EMBL/GenBank/DDBJ databases">
        <title>Sequencing the genomes of 1000 actinobacteria strains.</title>
        <authorList>
            <person name="Klenk H.-P."/>
        </authorList>
    </citation>
    <scope>NUCLEOTIDE SEQUENCE [LARGE SCALE GENOMIC DNA]</scope>
    <source>
        <strain evidence="2 3">DSM 45928</strain>
    </source>
</reference>
<gene>
    <name evidence="2" type="ORF">FB566_0340</name>
</gene>
<accession>A0A543AQI0</accession>
<keyword evidence="1" id="KW-1133">Transmembrane helix</keyword>
<organism evidence="2 3">
    <name type="scientific">Stackebrandtia endophytica</name>
    <dbReference type="NCBI Taxonomy" id="1496996"/>
    <lineage>
        <taxon>Bacteria</taxon>
        <taxon>Bacillati</taxon>
        <taxon>Actinomycetota</taxon>
        <taxon>Actinomycetes</taxon>
        <taxon>Glycomycetales</taxon>
        <taxon>Glycomycetaceae</taxon>
        <taxon>Stackebrandtia</taxon>
    </lineage>
</organism>
<keyword evidence="1" id="KW-0472">Membrane</keyword>
<protein>
    <submittedName>
        <fullName evidence="2">Uncharacterized protein</fullName>
    </submittedName>
</protein>
<keyword evidence="3" id="KW-1185">Reference proteome</keyword>
<evidence type="ECO:0000256" key="1">
    <source>
        <dbReference type="SAM" id="Phobius"/>
    </source>
</evidence>
<evidence type="ECO:0000313" key="3">
    <source>
        <dbReference type="Proteomes" id="UP000317043"/>
    </source>
</evidence>
<name>A0A543AQI0_9ACTN</name>
<sequence length="121" mass="13270">MNRLQGLDGSYRLRRSWFGRLIRVDRVGIARPHRSRRFLRLVGVGLGGLAFVGAYGGVLIDEIVAKRGRAVVDILAAVTRLLRIGCLVVSHVLTVGTAAASRWRNRRVSADSTVSRPFTCG</sequence>
<feature type="transmembrane region" description="Helical" evidence="1">
    <location>
        <begin position="38"/>
        <end position="60"/>
    </location>
</feature>
<feature type="transmembrane region" description="Helical" evidence="1">
    <location>
        <begin position="80"/>
        <end position="100"/>
    </location>
</feature>
<evidence type="ECO:0000313" key="2">
    <source>
        <dbReference type="EMBL" id="TQL74851.1"/>
    </source>
</evidence>
<dbReference type="EMBL" id="VFOW01000001">
    <property type="protein sequence ID" value="TQL74851.1"/>
    <property type="molecule type" value="Genomic_DNA"/>
</dbReference>
<dbReference type="InParanoid" id="A0A543AQI0"/>